<comment type="similarity">
    <text evidence="1">Belongs to the ABC transporter superfamily.</text>
</comment>
<evidence type="ECO:0000313" key="6">
    <source>
        <dbReference type="Proteomes" id="UP001055093"/>
    </source>
</evidence>
<dbReference type="GO" id="GO:0005524">
    <property type="term" value="F:ATP binding"/>
    <property type="evidence" value="ECO:0007669"/>
    <property type="project" value="UniProtKB-KW"/>
</dbReference>
<dbReference type="InterPro" id="IPR027417">
    <property type="entry name" value="P-loop_NTPase"/>
</dbReference>
<evidence type="ECO:0000259" key="4">
    <source>
        <dbReference type="PROSITE" id="PS50893"/>
    </source>
</evidence>
<organism evidence="5 6">
    <name type="scientific">Methylorubrum suomiense</name>
    <dbReference type="NCBI Taxonomy" id="144191"/>
    <lineage>
        <taxon>Bacteria</taxon>
        <taxon>Pseudomonadati</taxon>
        <taxon>Pseudomonadota</taxon>
        <taxon>Alphaproteobacteria</taxon>
        <taxon>Hyphomicrobiales</taxon>
        <taxon>Methylobacteriaceae</taxon>
        <taxon>Methylorubrum</taxon>
    </lineage>
</organism>
<dbReference type="SUPFAM" id="SSF52540">
    <property type="entry name" value="P-loop containing nucleoside triphosphate hydrolases"/>
    <property type="match status" value="2"/>
</dbReference>
<dbReference type="EMBL" id="BPRE01000017">
    <property type="protein sequence ID" value="GJE77839.1"/>
    <property type="molecule type" value="Genomic_DNA"/>
</dbReference>
<dbReference type="PROSITE" id="PS50893">
    <property type="entry name" value="ABC_TRANSPORTER_2"/>
    <property type="match status" value="2"/>
</dbReference>
<reference evidence="5" key="2">
    <citation type="submission" date="2021-08" db="EMBL/GenBank/DDBJ databases">
        <authorList>
            <person name="Tani A."/>
            <person name="Ola A."/>
            <person name="Ogura Y."/>
            <person name="Katsura K."/>
            <person name="Hayashi T."/>
        </authorList>
    </citation>
    <scope>NUCLEOTIDE SEQUENCE</scope>
    <source>
        <strain evidence="5">DSM 14458</strain>
    </source>
</reference>
<dbReference type="SMART" id="SM00382">
    <property type="entry name" value="AAA"/>
    <property type="match status" value="1"/>
</dbReference>
<evidence type="ECO:0000256" key="2">
    <source>
        <dbReference type="ARBA" id="ARBA00022741"/>
    </source>
</evidence>
<keyword evidence="6" id="KW-1185">Reference proteome</keyword>
<sequence length="521" mass="55730">MDPAATVAPPVAPGTGALAVETIGMTKRFGGFTALDDVSMRIEAGGFHALLGENGAGKSTLVKCVMGFYAPSAGSVLVDGREAEITGPKGAQERGLGMVYQHFTLVPSLTGAENLVIARADAPALLDWRTERAALSDFMARMPFRLNLDRPVAELAAGEKQKLEIVKQLYLKARFLILDEPTSVLTPAEAEEVLGLLRGMTDRGALTVLMISHKFREVEAFARSLSVLRRGRLVGGGAVGALSRDDMAAMMVGERTVRTIAARIGEPDAASTVLNVEKLEATDASGMRRIDIADLRVRGREIVGIAGVSGNGQKELADVLGGQIRALGGRITVQGEPYRGTRGESRRHRVRFIPEEPLRNACAPRMSVAENLAFRAFDRRGEDPAGSPTFWLDRRAMGRRAKDLIARFKVKTASSEAPIATLSGGNVQRAVLARELTDPVDLLIVVNPCFGLDFAAVSEIRSRIVAARNAGAAVLLISEDLDEILELADRIVVMSEGKLVYETPAAAAESSVIGRHMAGHH</sequence>
<comment type="caution">
    <text evidence="5">The sequence shown here is derived from an EMBL/GenBank/DDBJ whole genome shotgun (WGS) entry which is preliminary data.</text>
</comment>
<accession>A0ABQ4V165</accession>
<evidence type="ECO:0000256" key="3">
    <source>
        <dbReference type="ARBA" id="ARBA00022840"/>
    </source>
</evidence>
<keyword evidence="2" id="KW-0547">Nucleotide-binding</keyword>
<feature type="domain" description="ABC transporter" evidence="4">
    <location>
        <begin position="274"/>
        <end position="521"/>
    </location>
</feature>
<dbReference type="RefSeq" id="WP_137828024.1">
    <property type="nucleotide sequence ID" value="NZ_BPRE01000017.1"/>
</dbReference>
<dbReference type="PANTHER" id="PTHR43790:SF4">
    <property type="entry name" value="GUANOSINE IMPORT ATP-BINDING PROTEIN NUPO"/>
    <property type="match status" value="1"/>
</dbReference>
<dbReference type="PANTHER" id="PTHR43790">
    <property type="entry name" value="CARBOHYDRATE TRANSPORT ATP-BINDING PROTEIN MG119-RELATED"/>
    <property type="match status" value="1"/>
</dbReference>
<reference evidence="5" key="1">
    <citation type="journal article" date="2021" name="Front. Microbiol.">
        <title>Comprehensive Comparative Genomics and Phenotyping of Methylobacterium Species.</title>
        <authorList>
            <person name="Alessa O."/>
            <person name="Ogura Y."/>
            <person name="Fujitani Y."/>
            <person name="Takami H."/>
            <person name="Hayashi T."/>
            <person name="Sahin N."/>
            <person name="Tani A."/>
        </authorList>
    </citation>
    <scope>NUCLEOTIDE SEQUENCE</scope>
    <source>
        <strain evidence="5">DSM 14458</strain>
    </source>
</reference>
<dbReference type="Proteomes" id="UP001055093">
    <property type="component" value="Unassembled WGS sequence"/>
</dbReference>
<feature type="domain" description="ABC transporter" evidence="4">
    <location>
        <begin position="20"/>
        <end position="255"/>
    </location>
</feature>
<dbReference type="CDD" id="cd03215">
    <property type="entry name" value="ABC_Carb_Monos_II"/>
    <property type="match status" value="1"/>
</dbReference>
<dbReference type="PROSITE" id="PS00211">
    <property type="entry name" value="ABC_TRANSPORTER_1"/>
    <property type="match status" value="1"/>
</dbReference>
<dbReference type="Pfam" id="PF00005">
    <property type="entry name" value="ABC_tran"/>
    <property type="match status" value="2"/>
</dbReference>
<proteinExistence type="inferred from homology"/>
<dbReference type="InterPro" id="IPR003593">
    <property type="entry name" value="AAA+_ATPase"/>
</dbReference>
<dbReference type="CDD" id="cd03216">
    <property type="entry name" value="ABC_Carb_Monos_I"/>
    <property type="match status" value="1"/>
</dbReference>
<dbReference type="Gene3D" id="3.40.50.300">
    <property type="entry name" value="P-loop containing nucleotide triphosphate hydrolases"/>
    <property type="match status" value="2"/>
</dbReference>
<keyword evidence="3 5" id="KW-0067">ATP-binding</keyword>
<dbReference type="InterPro" id="IPR050107">
    <property type="entry name" value="ABC_carbohydrate_import_ATPase"/>
</dbReference>
<evidence type="ECO:0000256" key="1">
    <source>
        <dbReference type="ARBA" id="ARBA00005417"/>
    </source>
</evidence>
<gene>
    <name evidence="5" type="primary">rbsA_2</name>
    <name evidence="5" type="ORF">BGCPKDLD_4446</name>
</gene>
<evidence type="ECO:0000313" key="5">
    <source>
        <dbReference type="EMBL" id="GJE77839.1"/>
    </source>
</evidence>
<name>A0ABQ4V165_9HYPH</name>
<dbReference type="InterPro" id="IPR017871">
    <property type="entry name" value="ABC_transporter-like_CS"/>
</dbReference>
<dbReference type="InterPro" id="IPR003439">
    <property type="entry name" value="ABC_transporter-like_ATP-bd"/>
</dbReference>
<protein>
    <submittedName>
        <fullName evidence="5">Ribose import ATP-binding protein RbsA</fullName>
    </submittedName>
</protein>